<keyword evidence="4" id="KW-1185">Reference proteome</keyword>
<dbReference type="InterPro" id="IPR027417">
    <property type="entry name" value="P-loop_NTPase"/>
</dbReference>
<dbReference type="InterPro" id="IPR002611">
    <property type="entry name" value="IstB_ATP-bd"/>
</dbReference>
<dbReference type="PANTHER" id="PTHR30050">
    <property type="entry name" value="CHROMOSOMAL REPLICATION INITIATOR PROTEIN DNAA"/>
    <property type="match status" value="1"/>
</dbReference>
<protein>
    <submittedName>
        <fullName evidence="3">Primosomal protein DnaI</fullName>
    </submittedName>
</protein>
<sequence>MEKINDLLSTAFDKRAKDKAIDSKALINEALKDPDVVAFINQNKVSKDIILSSLNNIFQFHQQKQAAKTGKNPIPGYLPRLVLHGRTIDLSYVPTSQKSKELLKQKASRHLELIDVPKRYRNVTSKDIYVVSERKDAMAAINNFLTEIQTKDYSQGLYLQGDFGVGKTYLLAWLARALAEMGKKVIFLHTPSFFANLSTHIKEQNLDEEINRISQADILILDDIGAESLSQWSRDDVLGVILQYRMDNLLPTFFSSNLSFDDLEKHFEETRNNIEPVKAKRLMQRIKFLGKEVDVGGKNLRLDD</sequence>
<organism evidence="3 4">
    <name type="scientific">Lactobacillus psittaci DSM 15354</name>
    <dbReference type="NCBI Taxonomy" id="1122152"/>
    <lineage>
        <taxon>Bacteria</taxon>
        <taxon>Bacillati</taxon>
        <taxon>Bacillota</taxon>
        <taxon>Bacilli</taxon>
        <taxon>Lactobacillales</taxon>
        <taxon>Lactobacillaceae</taxon>
        <taxon>Lactobacillus</taxon>
    </lineage>
</organism>
<dbReference type="GO" id="GO:0006260">
    <property type="term" value="P:DNA replication"/>
    <property type="evidence" value="ECO:0007669"/>
    <property type="project" value="TreeGrafter"/>
</dbReference>
<dbReference type="SUPFAM" id="SSF52540">
    <property type="entry name" value="P-loop containing nucleoside triphosphate hydrolases"/>
    <property type="match status" value="1"/>
</dbReference>
<reference evidence="3 4" key="1">
    <citation type="journal article" date="2015" name="Genome Announc.">
        <title>Expanding the biotechnology potential of lactobacilli through comparative genomics of 213 strains and associated genera.</title>
        <authorList>
            <person name="Sun Z."/>
            <person name="Harris H.M."/>
            <person name="McCann A."/>
            <person name="Guo C."/>
            <person name="Argimon S."/>
            <person name="Zhang W."/>
            <person name="Yang X."/>
            <person name="Jeffery I.B."/>
            <person name="Cooney J.C."/>
            <person name="Kagawa T.F."/>
            <person name="Liu W."/>
            <person name="Song Y."/>
            <person name="Salvetti E."/>
            <person name="Wrobel A."/>
            <person name="Rasinkangas P."/>
            <person name="Parkhill J."/>
            <person name="Rea M.C."/>
            <person name="O'Sullivan O."/>
            <person name="Ritari J."/>
            <person name="Douillard F.P."/>
            <person name="Paul Ross R."/>
            <person name="Yang R."/>
            <person name="Briner A.E."/>
            <person name="Felis G.E."/>
            <person name="de Vos W.M."/>
            <person name="Barrangou R."/>
            <person name="Klaenhammer T.R."/>
            <person name="Caufield P.W."/>
            <person name="Cui Y."/>
            <person name="Zhang H."/>
            <person name="O'Toole P.W."/>
        </authorList>
    </citation>
    <scope>NUCLEOTIDE SEQUENCE [LARGE SCALE GENOMIC DNA]</scope>
    <source>
        <strain evidence="3 4">DSM 15354</strain>
    </source>
</reference>
<evidence type="ECO:0000313" key="4">
    <source>
        <dbReference type="Proteomes" id="UP000051931"/>
    </source>
</evidence>
<dbReference type="Proteomes" id="UP000051931">
    <property type="component" value="Unassembled WGS sequence"/>
</dbReference>
<dbReference type="GO" id="GO:0005524">
    <property type="term" value="F:ATP binding"/>
    <property type="evidence" value="ECO:0007669"/>
    <property type="project" value="InterPro"/>
</dbReference>
<dbReference type="eggNOG" id="COG1484">
    <property type="taxonomic scope" value="Bacteria"/>
</dbReference>
<dbReference type="Gene3D" id="3.40.50.300">
    <property type="entry name" value="P-loop containing nucleotide triphosphate hydrolases"/>
    <property type="match status" value="1"/>
</dbReference>
<feature type="domain" description="Primosomal DnaI N-terminal" evidence="2">
    <location>
        <begin position="1"/>
        <end position="92"/>
    </location>
</feature>
<dbReference type="PATRIC" id="fig|1122152.4.peg.325"/>
<dbReference type="NCBIfam" id="NF006505">
    <property type="entry name" value="PRK08939.1"/>
    <property type="match status" value="1"/>
</dbReference>
<dbReference type="RefSeq" id="WP_027825351.1">
    <property type="nucleotide sequence ID" value="NZ_AZFB01000010.1"/>
</dbReference>
<dbReference type="PANTHER" id="PTHR30050:SF8">
    <property type="entry name" value="PRIMOSOMAL PROTEIN DNAI"/>
    <property type="match status" value="1"/>
</dbReference>
<evidence type="ECO:0000259" key="2">
    <source>
        <dbReference type="Pfam" id="PF07319"/>
    </source>
</evidence>
<dbReference type="EMBL" id="AZFB01000010">
    <property type="protein sequence ID" value="KRL62376.1"/>
    <property type="molecule type" value="Genomic_DNA"/>
</dbReference>
<evidence type="ECO:0000313" key="3">
    <source>
        <dbReference type="EMBL" id="KRL62376.1"/>
    </source>
</evidence>
<accession>A0A0R1S7Z4</accession>
<gene>
    <name evidence="3" type="ORF">FC23_GL000320</name>
</gene>
<feature type="domain" description="IstB-like ATP-binding" evidence="1">
    <location>
        <begin position="145"/>
        <end position="302"/>
    </location>
</feature>
<dbReference type="InterPro" id="IPR009928">
    <property type="entry name" value="DnaI_N"/>
</dbReference>
<dbReference type="Pfam" id="PF07319">
    <property type="entry name" value="DnaI_N"/>
    <property type="match status" value="1"/>
</dbReference>
<dbReference type="Pfam" id="PF01695">
    <property type="entry name" value="IstB_IS21"/>
    <property type="match status" value="1"/>
</dbReference>
<name>A0A0R1S7Z4_9LACO</name>
<dbReference type="AlphaFoldDB" id="A0A0R1S7Z4"/>
<comment type="caution">
    <text evidence="3">The sequence shown here is derived from an EMBL/GenBank/DDBJ whole genome shotgun (WGS) entry which is preliminary data.</text>
</comment>
<proteinExistence type="predicted"/>
<evidence type="ECO:0000259" key="1">
    <source>
        <dbReference type="Pfam" id="PF01695"/>
    </source>
</evidence>
<dbReference type="OrthoDB" id="61127at2"/>
<dbReference type="STRING" id="1122152.GCA_000425905_00040"/>